<keyword evidence="3" id="KW-1185">Reference proteome</keyword>
<feature type="compositionally biased region" description="Polar residues" evidence="1">
    <location>
        <begin position="574"/>
        <end position="609"/>
    </location>
</feature>
<protein>
    <submittedName>
        <fullName evidence="2">Uncharacterized protein</fullName>
    </submittedName>
</protein>
<evidence type="ECO:0000313" key="2">
    <source>
        <dbReference type="EMBL" id="OMO73226.1"/>
    </source>
</evidence>
<dbReference type="Gene3D" id="6.10.250.940">
    <property type="match status" value="1"/>
</dbReference>
<dbReference type="EMBL" id="AWUE01019493">
    <property type="protein sequence ID" value="OMO73226.1"/>
    <property type="molecule type" value="Genomic_DNA"/>
</dbReference>
<feature type="region of interest" description="Disordered" evidence="1">
    <location>
        <begin position="571"/>
        <end position="658"/>
    </location>
</feature>
<evidence type="ECO:0000313" key="3">
    <source>
        <dbReference type="Proteomes" id="UP000187203"/>
    </source>
</evidence>
<feature type="compositionally biased region" description="Polar residues" evidence="1">
    <location>
        <begin position="698"/>
        <end position="708"/>
    </location>
</feature>
<dbReference type="PANTHER" id="PTHR48435:SF1">
    <property type="entry name" value="POLYPROTEIN"/>
    <property type="match status" value="1"/>
</dbReference>
<gene>
    <name evidence="2" type="ORF">COLO4_27206</name>
</gene>
<sequence>MAKAELAAFNVTSVGLAMARHFDVYRETCDQDWTVLESGKELTKVRHGVDMCIPLRADFYFNIPEVQKAFHGNRTNLGYQWQGCFELEKWQKGTQEHLITLEIPSEFPKQWLEQGYTHIHFGAIRIALTYHAGKGLPVFARIAVLDSRFFEYRFACLGMVETSLNSGTVFVTLFPNFNMALEDPTLPSVLKVQVQIAGAQMVENAREATLHYQMCYRIQDHAMDLAIPKEPDTPLLKFNSHEGVTTCLHMPKKISRPELLKLMPTSWVTNYEKHMEIQKTVKSTDPRLIKNKDGSVTIKFDHAETEAPPPPIFSTQFMMQPCPLDPNIKLDILSFKTDDTPVYAFKDKDGHCPWDINCSCKACAQYFDELDDEEYKPKKKNSSQQKLQERYEAGDPEVGLLGESSGKFDYYVLYQREQNRSTSSSSPPPTPDPSPKSDHQKPKPSTLKRKPDYLPCYKRAFKWLEKEKQVHPPTTVLTQQTQPSQILMTSNQNKNYDSEFPPLQEYTDEQYSSFTSIQKSISDIQTRINNLYNQINSSLLTYPVNTQKIAEKEMEIRSLNTQLAELKKLKTSHESSPQMNTYQANHSSVSEELPPANQQQSFAFPTSFQPKPLFQHPESQPLSFSQPYSPTNFQKPQPIFSMPSQDTTSTHVNDSSERWIMKLREERLQRLQKEREKAKRPINAQPPPSHSPKPQPGITINPTQTKQTYAAAASSSNPTPPTNQMMISPQEPSQNPISMFLQISARENLPIVSPQEFFQLRCCSLKRRDLDCHYQQFCRYYFQLGPYDANLKHHLINSVPKISETEPFWTLKPRTSTSAAYGLGIQLSDDDDLESVFSLDDEQSPNSLFVISTIDSDYSEPESLDDSSINEEEEKDTQSAAQTIANPQVLPPSFWKEHKNYFKSANDDVFSTDYVSKKVTVQIFPTCSTKLRLIGSALPGKDLVIGFDVISSIKGLKLDGKGIKFKDMFMPWRQLPNLFTISP</sequence>
<dbReference type="Proteomes" id="UP000187203">
    <property type="component" value="Unassembled WGS sequence"/>
</dbReference>
<feature type="region of interest" description="Disordered" evidence="1">
    <location>
        <begin position="418"/>
        <end position="451"/>
    </location>
</feature>
<dbReference type="InterPro" id="IPR053098">
    <property type="entry name" value="Petuviruses_polyprotein"/>
</dbReference>
<organism evidence="2 3">
    <name type="scientific">Corchorus olitorius</name>
    <dbReference type="NCBI Taxonomy" id="93759"/>
    <lineage>
        <taxon>Eukaryota</taxon>
        <taxon>Viridiplantae</taxon>
        <taxon>Streptophyta</taxon>
        <taxon>Embryophyta</taxon>
        <taxon>Tracheophyta</taxon>
        <taxon>Spermatophyta</taxon>
        <taxon>Magnoliopsida</taxon>
        <taxon>eudicotyledons</taxon>
        <taxon>Gunneridae</taxon>
        <taxon>Pentapetalae</taxon>
        <taxon>rosids</taxon>
        <taxon>malvids</taxon>
        <taxon>Malvales</taxon>
        <taxon>Malvaceae</taxon>
        <taxon>Grewioideae</taxon>
        <taxon>Apeibeae</taxon>
        <taxon>Corchorus</taxon>
    </lineage>
</organism>
<accession>A0A1R3HS78</accession>
<name>A0A1R3HS78_9ROSI</name>
<evidence type="ECO:0000256" key="1">
    <source>
        <dbReference type="SAM" id="MobiDB-lite"/>
    </source>
</evidence>
<reference evidence="3" key="1">
    <citation type="submission" date="2013-09" db="EMBL/GenBank/DDBJ databases">
        <title>Corchorus olitorius genome sequencing.</title>
        <authorList>
            <person name="Alam M."/>
            <person name="Haque M.S."/>
            <person name="Islam M.S."/>
            <person name="Emdad E.M."/>
            <person name="Islam M.M."/>
            <person name="Ahmed B."/>
            <person name="Halim A."/>
            <person name="Hossen Q.M.M."/>
            <person name="Hossain M.Z."/>
            <person name="Ahmed R."/>
            <person name="Khan M.M."/>
            <person name="Islam R."/>
            <person name="Rashid M.M."/>
            <person name="Khan S.A."/>
            <person name="Rahman M.S."/>
            <person name="Alam M."/>
            <person name="Yahiya A.S."/>
            <person name="Khan M.S."/>
            <person name="Azam M.S."/>
            <person name="Haque T."/>
            <person name="Lashkar M.Z.H."/>
            <person name="Akhand A.I."/>
            <person name="Morshed G."/>
            <person name="Roy S."/>
            <person name="Uddin K.S."/>
            <person name="Rabeya T."/>
            <person name="Hossain A.S."/>
            <person name="Chowdhury A."/>
            <person name="Snigdha A.R."/>
            <person name="Mortoza M.S."/>
            <person name="Matin S.A."/>
            <person name="Hoque S.M.E."/>
            <person name="Islam M.K."/>
            <person name="Roy D.K."/>
            <person name="Haider R."/>
            <person name="Moosa M.M."/>
            <person name="Elias S.M."/>
            <person name="Hasan A.M."/>
            <person name="Jahan S."/>
            <person name="Shafiuddin M."/>
            <person name="Mahmood N."/>
            <person name="Shommy N.S."/>
        </authorList>
    </citation>
    <scope>NUCLEOTIDE SEQUENCE [LARGE SCALE GENOMIC DNA]</scope>
    <source>
        <strain evidence="3">cv. O-4</strain>
    </source>
</reference>
<feature type="compositionally biased region" description="Polar residues" evidence="1">
    <location>
        <begin position="642"/>
        <end position="653"/>
    </location>
</feature>
<feature type="compositionally biased region" description="Pro residues" evidence="1">
    <location>
        <begin position="684"/>
        <end position="695"/>
    </location>
</feature>
<dbReference type="STRING" id="93759.A0A1R3HS78"/>
<feature type="region of interest" description="Disordered" evidence="1">
    <location>
        <begin position="673"/>
        <end position="726"/>
    </location>
</feature>
<dbReference type="OrthoDB" id="1720991at2759"/>
<feature type="compositionally biased region" description="Acidic residues" evidence="1">
    <location>
        <begin position="858"/>
        <end position="875"/>
    </location>
</feature>
<dbReference type="Pfam" id="PF01107">
    <property type="entry name" value="MP"/>
    <property type="match status" value="1"/>
</dbReference>
<dbReference type="PANTHER" id="PTHR48435">
    <property type="entry name" value="POLYPROTEIN"/>
    <property type="match status" value="1"/>
</dbReference>
<feature type="compositionally biased region" description="Polar residues" evidence="1">
    <location>
        <begin position="617"/>
        <end position="635"/>
    </location>
</feature>
<dbReference type="AlphaFoldDB" id="A0A1R3HS78"/>
<proteinExistence type="predicted"/>
<feature type="region of interest" description="Disordered" evidence="1">
    <location>
        <begin position="374"/>
        <end position="400"/>
    </location>
</feature>
<dbReference type="InterPro" id="IPR028919">
    <property type="entry name" value="Viral_movement"/>
</dbReference>
<comment type="caution">
    <text evidence="2">The sequence shown here is derived from an EMBL/GenBank/DDBJ whole genome shotgun (WGS) entry which is preliminary data.</text>
</comment>
<feature type="region of interest" description="Disordered" evidence="1">
    <location>
        <begin position="858"/>
        <end position="879"/>
    </location>
</feature>